<evidence type="ECO:0000313" key="1">
    <source>
        <dbReference type="EMBL" id="TFJ29437.1"/>
    </source>
</evidence>
<dbReference type="Pfam" id="PF09693">
    <property type="entry name" value="Phage_XkdX"/>
    <property type="match status" value="1"/>
</dbReference>
<name>A0A7Z8D0R9_CARDV</name>
<dbReference type="Proteomes" id="UP000297938">
    <property type="component" value="Unassembled WGS sequence"/>
</dbReference>
<protein>
    <submittedName>
        <fullName evidence="1">Uncharacterized protein</fullName>
    </submittedName>
</protein>
<accession>A0A7Z8D0R9</accession>
<proteinExistence type="predicted"/>
<evidence type="ECO:0000313" key="2">
    <source>
        <dbReference type="Proteomes" id="UP000297938"/>
    </source>
</evidence>
<dbReference type="NCBIfam" id="TIGR01669">
    <property type="entry name" value="phage_XkdX"/>
    <property type="match status" value="1"/>
</dbReference>
<gene>
    <name evidence="1" type="ORF">CKN69_01005</name>
</gene>
<dbReference type="AlphaFoldDB" id="A0A7Z8D0R9"/>
<sequence>MEHSKRYEDIKARYLKNWVTKEQLARYVELKAITAAEMQEIMEAKEQKEKGEAIEIQ</sequence>
<dbReference type="InterPro" id="IPR010022">
    <property type="entry name" value="XkdX"/>
</dbReference>
<dbReference type="EMBL" id="NRPP01000003">
    <property type="protein sequence ID" value="TFJ29437.1"/>
    <property type="molecule type" value="Genomic_DNA"/>
</dbReference>
<reference evidence="1 2" key="1">
    <citation type="journal article" date="2018" name="Int. J. Food Microbiol.">
        <title>Growth of Carnobacterium spp. isolated from chilled vacuum-packaged meat under relevant acidic conditions.</title>
        <authorList>
            <person name="Zhang P."/>
            <person name="Badoni M."/>
            <person name="Ganzle M."/>
            <person name="Yang X."/>
        </authorList>
    </citation>
    <scope>NUCLEOTIDE SEQUENCE [LARGE SCALE GENOMIC DNA]</scope>
    <source>
        <strain evidence="1 2">B2</strain>
    </source>
</reference>
<dbReference type="RefSeq" id="WP_135017673.1">
    <property type="nucleotide sequence ID" value="NZ_CBCPJX010000005.1"/>
</dbReference>
<comment type="caution">
    <text evidence="1">The sequence shown here is derived from an EMBL/GenBank/DDBJ whole genome shotgun (WGS) entry which is preliminary data.</text>
</comment>
<organism evidence="1 2">
    <name type="scientific">Carnobacterium divergens</name>
    <name type="common">Lactobacillus divergens</name>
    <dbReference type="NCBI Taxonomy" id="2748"/>
    <lineage>
        <taxon>Bacteria</taxon>
        <taxon>Bacillati</taxon>
        <taxon>Bacillota</taxon>
        <taxon>Bacilli</taxon>
        <taxon>Lactobacillales</taxon>
        <taxon>Carnobacteriaceae</taxon>
        <taxon>Carnobacterium</taxon>
    </lineage>
</organism>